<evidence type="ECO:0000256" key="2">
    <source>
        <dbReference type="ARBA" id="ARBA00010102"/>
    </source>
</evidence>
<accession>A0A8K0JJF2</accession>
<sequence>MIHDAQLDYYGKRLATCSSDRTIRIFDVVNGKPKGDGVVLKGHTAPIWQISWAHPSFGSILASCSYDSRVFVWKETSSSTTTTTTNNRGLGGGIGMGKGAAGGAGEWEKIKEVGAHSASVNSISWAPYELGPILACASSDGKISVLKFNNDGSSDIDTFPAHAIGVNAISWSPAMSPGSLTSGPQQQQQQQQPGQQQQQQQGGAGSGEAGYQKKFASAGCDGVVRIWNYKDLNGSPEIETTLNAHSDWVRDVAWAPNIGLPGEYIATCGQDRTVQIHFRPSPTSAWTSTKLLPHGSDNPDPLFPDAVWRVSWSLAGNVLAVACADGKVTLWKEVIGGKGWECVNEISG</sequence>
<evidence type="ECO:0000256" key="11">
    <source>
        <dbReference type="PROSITE-ProRule" id="PRU00221"/>
    </source>
</evidence>
<evidence type="ECO:0000256" key="12">
    <source>
        <dbReference type="SAM" id="MobiDB-lite"/>
    </source>
</evidence>
<dbReference type="InterPro" id="IPR036322">
    <property type="entry name" value="WD40_repeat_dom_sf"/>
</dbReference>
<comment type="caution">
    <text evidence="13">The sequence shown here is derived from an EMBL/GenBank/DDBJ whole genome shotgun (WGS) entry which is preliminary data.</text>
</comment>
<gene>
    <name evidence="13" type="ORF">FFLO_04164</name>
</gene>
<dbReference type="EMBL" id="JABELV010000084">
    <property type="protein sequence ID" value="KAG7531722.1"/>
    <property type="molecule type" value="Genomic_DNA"/>
</dbReference>
<keyword evidence="3" id="KW-0813">Transport</keyword>
<protein>
    <submittedName>
        <fullName evidence="13">Uncharacterized protein</fullName>
    </submittedName>
</protein>
<organism evidence="13 14">
    <name type="scientific">Filobasidium floriforme</name>
    <dbReference type="NCBI Taxonomy" id="5210"/>
    <lineage>
        <taxon>Eukaryota</taxon>
        <taxon>Fungi</taxon>
        <taxon>Dikarya</taxon>
        <taxon>Basidiomycota</taxon>
        <taxon>Agaricomycotina</taxon>
        <taxon>Tremellomycetes</taxon>
        <taxon>Filobasidiales</taxon>
        <taxon>Filobasidiaceae</taxon>
        <taxon>Filobasidium</taxon>
    </lineage>
</organism>
<dbReference type="GO" id="GO:0005198">
    <property type="term" value="F:structural molecule activity"/>
    <property type="evidence" value="ECO:0007669"/>
    <property type="project" value="InterPro"/>
</dbReference>
<dbReference type="PANTHER" id="PTHR11024:SF2">
    <property type="entry name" value="PROTEIN SEC13 HOMOLOG"/>
    <property type="match status" value="1"/>
</dbReference>
<keyword evidence="8" id="KW-0811">Translocation</keyword>
<dbReference type="SUPFAM" id="SSF50978">
    <property type="entry name" value="WD40 repeat-like"/>
    <property type="match status" value="1"/>
</dbReference>
<proteinExistence type="inferred from homology"/>
<dbReference type="InterPro" id="IPR015943">
    <property type="entry name" value="WD40/YVTN_repeat-like_dom_sf"/>
</dbReference>
<keyword evidence="10" id="KW-0539">Nucleus</keyword>
<dbReference type="Pfam" id="PF00400">
    <property type="entry name" value="WD40"/>
    <property type="match status" value="5"/>
</dbReference>
<dbReference type="GO" id="GO:0090114">
    <property type="term" value="P:COPII-coated vesicle budding"/>
    <property type="evidence" value="ECO:0007669"/>
    <property type="project" value="TreeGrafter"/>
</dbReference>
<dbReference type="PANTHER" id="PTHR11024">
    <property type="entry name" value="NUCLEAR PORE COMPLEX PROTEIN SEC13 / SEH1 FAMILY MEMBER"/>
    <property type="match status" value="1"/>
</dbReference>
<evidence type="ECO:0000256" key="1">
    <source>
        <dbReference type="ARBA" id="ARBA00004567"/>
    </source>
</evidence>
<dbReference type="GO" id="GO:0032008">
    <property type="term" value="P:positive regulation of TOR signaling"/>
    <property type="evidence" value="ECO:0007669"/>
    <property type="project" value="TreeGrafter"/>
</dbReference>
<dbReference type="GO" id="GO:0051028">
    <property type="term" value="P:mRNA transport"/>
    <property type="evidence" value="ECO:0007669"/>
    <property type="project" value="UniProtKB-KW"/>
</dbReference>
<dbReference type="GO" id="GO:0031080">
    <property type="term" value="C:nuclear pore outer ring"/>
    <property type="evidence" value="ECO:0007669"/>
    <property type="project" value="TreeGrafter"/>
</dbReference>
<feature type="compositionally biased region" description="Low complexity" evidence="12">
    <location>
        <begin position="183"/>
        <end position="201"/>
    </location>
</feature>
<keyword evidence="14" id="KW-1185">Reference proteome</keyword>
<comment type="subcellular location">
    <subcellularLocation>
        <location evidence="1">Nucleus</location>
        <location evidence="1">Nuclear pore complex</location>
    </subcellularLocation>
</comment>
<dbReference type="InterPro" id="IPR001680">
    <property type="entry name" value="WD40_rpt"/>
</dbReference>
<dbReference type="AlphaFoldDB" id="A0A8K0JJF2"/>
<dbReference type="GO" id="GO:0030127">
    <property type="term" value="C:COPII vesicle coat"/>
    <property type="evidence" value="ECO:0007669"/>
    <property type="project" value="TreeGrafter"/>
</dbReference>
<dbReference type="Proteomes" id="UP000812966">
    <property type="component" value="Unassembled WGS sequence"/>
</dbReference>
<comment type="similarity">
    <text evidence="2">Belongs to the WD repeat SEC13 family.</text>
</comment>
<evidence type="ECO:0000256" key="7">
    <source>
        <dbReference type="ARBA" id="ARBA00022927"/>
    </source>
</evidence>
<evidence type="ECO:0000313" key="14">
    <source>
        <dbReference type="Proteomes" id="UP000812966"/>
    </source>
</evidence>
<keyword evidence="4 11" id="KW-0853">WD repeat</keyword>
<feature type="region of interest" description="Disordered" evidence="12">
    <location>
        <begin position="174"/>
        <end position="210"/>
    </location>
</feature>
<keyword evidence="5" id="KW-0677">Repeat</keyword>
<evidence type="ECO:0000256" key="8">
    <source>
        <dbReference type="ARBA" id="ARBA00023010"/>
    </source>
</evidence>
<keyword evidence="6" id="KW-0509">mRNA transport</keyword>
<evidence type="ECO:0000256" key="9">
    <source>
        <dbReference type="ARBA" id="ARBA00023132"/>
    </source>
</evidence>
<dbReference type="GO" id="GO:0032527">
    <property type="term" value="P:protein exit from endoplasmic reticulum"/>
    <property type="evidence" value="ECO:0007669"/>
    <property type="project" value="TreeGrafter"/>
</dbReference>
<evidence type="ECO:0000256" key="4">
    <source>
        <dbReference type="ARBA" id="ARBA00022574"/>
    </source>
</evidence>
<evidence type="ECO:0000256" key="10">
    <source>
        <dbReference type="ARBA" id="ARBA00023242"/>
    </source>
</evidence>
<dbReference type="SMART" id="SM00320">
    <property type="entry name" value="WD40"/>
    <property type="match status" value="6"/>
</dbReference>
<evidence type="ECO:0000256" key="3">
    <source>
        <dbReference type="ARBA" id="ARBA00022448"/>
    </source>
</evidence>
<feature type="repeat" description="WD" evidence="11">
    <location>
        <begin position="40"/>
        <end position="83"/>
    </location>
</feature>
<dbReference type="Gene3D" id="2.130.10.10">
    <property type="entry name" value="YVTN repeat-like/Quinoprotein amine dehydrogenase"/>
    <property type="match status" value="1"/>
</dbReference>
<keyword evidence="9" id="KW-0906">Nuclear pore complex</keyword>
<dbReference type="GO" id="GO:0006606">
    <property type="term" value="P:protein import into nucleus"/>
    <property type="evidence" value="ECO:0007669"/>
    <property type="project" value="TreeGrafter"/>
</dbReference>
<keyword evidence="7" id="KW-0653">Protein transport</keyword>
<evidence type="ECO:0000313" key="13">
    <source>
        <dbReference type="EMBL" id="KAG7531722.1"/>
    </source>
</evidence>
<evidence type="ECO:0000256" key="5">
    <source>
        <dbReference type="ARBA" id="ARBA00022737"/>
    </source>
</evidence>
<evidence type="ECO:0000256" key="6">
    <source>
        <dbReference type="ARBA" id="ARBA00022816"/>
    </source>
</evidence>
<dbReference type="PROSITE" id="PS50082">
    <property type="entry name" value="WD_REPEATS_2"/>
    <property type="match status" value="1"/>
</dbReference>
<dbReference type="InterPro" id="IPR037363">
    <property type="entry name" value="Sec13/Seh1_fam"/>
</dbReference>
<name>A0A8K0JJF2_9TREE</name>
<reference evidence="13" key="1">
    <citation type="submission" date="2020-04" db="EMBL/GenBank/DDBJ databases">
        <title>Analysis of mating type loci in Filobasidium floriforme.</title>
        <authorList>
            <person name="Nowrousian M."/>
        </authorList>
    </citation>
    <scope>NUCLEOTIDE SEQUENCE</scope>
    <source>
        <strain evidence="13">CBS 6242</strain>
    </source>
</reference>